<keyword evidence="1" id="KW-0472">Membrane</keyword>
<sequence length="69" mass="6670">MEAVGLARAGAVVTGVHRARVRAVTGRVVVLAAVAVPVVAAAVGVETAVAAGAIAKRARWGPVSASSPS</sequence>
<name>F8C9R0_MYXFH</name>
<reference evidence="2 3" key="1">
    <citation type="journal article" date="2011" name="J. Bacteriol.">
        <title>Genome sequence of the halotolerant marine bacterium Myxococcus fulvus HW-1.</title>
        <authorList>
            <person name="Li Z.F."/>
            <person name="Li X."/>
            <person name="Liu H."/>
            <person name="Liu X."/>
            <person name="Han K."/>
            <person name="Wu Z.H."/>
            <person name="Hu W."/>
            <person name="Li F.F."/>
            <person name="Li Y.Z."/>
        </authorList>
    </citation>
    <scope>NUCLEOTIDE SEQUENCE [LARGE SCALE GENOMIC DNA]</scope>
    <source>
        <strain evidence="3">ATCC BAA-855 / HW-1</strain>
    </source>
</reference>
<dbReference type="AlphaFoldDB" id="F8C9R0"/>
<organism evidence="2 3">
    <name type="scientific">Myxococcus fulvus (strain ATCC BAA-855 / HW-1)</name>
    <dbReference type="NCBI Taxonomy" id="483219"/>
    <lineage>
        <taxon>Bacteria</taxon>
        <taxon>Pseudomonadati</taxon>
        <taxon>Myxococcota</taxon>
        <taxon>Myxococcia</taxon>
        <taxon>Myxococcales</taxon>
        <taxon>Cystobacterineae</taxon>
        <taxon>Myxococcaceae</taxon>
        <taxon>Myxococcus</taxon>
    </lineage>
</organism>
<keyword evidence="1" id="KW-0812">Transmembrane</keyword>
<dbReference type="STRING" id="483219.LILAB_32290"/>
<evidence type="ECO:0000313" key="2">
    <source>
        <dbReference type="EMBL" id="AEI68339.1"/>
    </source>
</evidence>
<protein>
    <submittedName>
        <fullName evidence="2">Uncharacterized protein</fullName>
    </submittedName>
</protein>
<dbReference type="Proteomes" id="UP000000488">
    <property type="component" value="Chromosome"/>
</dbReference>
<accession>F8C9R0</accession>
<dbReference type="KEGG" id="mfu:LILAB_32290"/>
<dbReference type="EMBL" id="CP002830">
    <property type="protein sequence ID" value="AEI68339.1"/>
    <property type="molecule type" value="Genomic_DNA"/>
</dbReference>
<feature type="transmembrane region" description="Helical" evidence="1">
    <location>
        <begin position="28"/>
        <end position="54"/>
    </location>
</feature>
<evidence type="ECO:0000256" key="1">
    <source>
        <dbReference type="SAM" id="Phobius"/>
    </source>
</evidence>
<evidence type="ECO:0000313" key="3">
    <source>
        <dbReference type="Proteomes" id="UP000000488"/>
    </source>
</evidence>
<dbReference type="HOGENOM" id="CLU_2771565_0_0_7"/>
<proteinExistence type="predicted"/>
<keyword evidence="1" id="KW-1133">Transmembrane helix</keyword>
<gene>
    <name evidence="2" type="ordered locus">LILAB_32290</name>
</gene>